<accession>A0A4V2Z4T6</accession>
<dbReference type="InterPro" id="IPR013249">
    <property type="entry name" value="RNA_pol_sigma70_r4_t2"/>
</dbReference>
<dbReference type="Gene3D" id="1.10.10.10">
    <property type="entry name" value="Winged helix-like DNA-binding domain superfamily/Winged helix DNA-binding domain"/>
    <property type="match status" value="1"/>
</dbReference>
<dbReference type="PANTHER" id="PTHR47756">
    <property type="entry name" value="BLL6612 PROTEIN-RELATED"/>
    <property type="match status" value="1"/>
</dbReference>
<comment type="caution">
    <text evidence="4">The sequence shown here is derived from an EMBL/GenBank/DDBJ whole genome shotgun (WGS) entry which is preliminary data.</text>
</comment>
<dbReference type="InterPro" id="IPR046531">
    <property type="entry name" value="DUF6596"/>
</dbReference>
<evidence type="ECO:0000259" key="1">
    <source>
        <dbReference type="Pfam" id="PF04542"/>
    </source>
</evidence>
<proteinExistence type="predicted"/>
<evidence type="ECO:0000259" key="2">
    <source>
        <dbReference type="Pfam" id="PF08281"/>
    </source>
</evidence>
<dbReference type="InterPro" id="IPR014284">
    <property type="entry name" value="RNA_pol_sigma-70_dom"/>
</dbReference>
<gene>
    <name evidence="4" type="ORF">E0F88_06665</name>
</gene>
<dbReference type="Proteomes" id="UP000294850">
    <property type="component" value="Unassembled WGS sequence"/>
</dbReference>
<dbReference type="InterPro" id="IPR007627">
    <property type="entry name" value="RNA_pol_sigma70_r2"/>
</dbReference>
<dbReference type="EMBL" id="SMFL01000002">
    <property type="protein sequence ID" value="TDE17568.1"/>
    <property type="molecule type" value="Genomic_DNA"/>
</dbReference>
<dbReference type="NCBIfam" id="TIGR02937">
    <property type="entry name" value="sigma70-ECF"/>
    <property type="match status" value="1"/>
</dbReference>
<dbReference type="Pfam" id="PF04542">
    <property type="entry name" value="Sigma70_r2"/>
    <property type="match status" value="1"/>
</dbReference>
<dbReference type="Pfam" id="PF08281">
    <property type="entry name" value="Sigma70_r4_2"/>
    <property type="match status" value="1"/>
</dbReference>
<dbReference type="InterPro" id="IPR013324">
    <property type="entry name" value="RNA_pol_sigma_r3/r4-like"/>
</dbReference>
<dbReference type="AlphaFoldDB" id="A0A4V2Z4T6"/>
<feature type="domain" description="RNA polymerase sigma factor 70 region 4 type 2" evidence="2">
    <location>
        <begin position="123"/>
        <end position="165"/>
    </location>
</feature>
<reference evidence="4 5" key="1">
    <citation type="submission" date="2019-03" db="EMBL/GenBank/DDBJ databases">
        <title>Dyadobacter AR-3-6 sp. nov., isolated from arctic soil.</title>
        <authorList>
            <person name="Chaudhary D.K."/>
        </authorList>
    </citation>
    <scope>NUCLEOTIDE SEQUENCE [LARGE SCALE GENOMIC DNA]</scope>
    <source>
        <strain evidence="4 5">AR-3-6</strain>
    </source>
</reference>
<dbReference type="SUPFAM" id="SSF88946">
    <property type="entry name" value="Sigma2 domain of RNA polymerase sigma factors"/>
    <property type="match status" value="1"/>
</dbReference>
<dbReference type="Pfam" id="PF20239">
    <property type="entry name" value="DUF6596"/>
    <property type="match status" value="1"/>
</dbReference>
<dbReference type="GO" id="GO:0003677">
    <property type="term" value="F:DNA binding"/>
    <property type="evidence" value="ECO:0007669"/>
    <property type="project" value="InterPro"/>
</dbReference>
<dbReference type="InterPro" id="IPR036388">
    <property type="entry name" value="WH-like_DNA-bd_sf"/>
</dbReference>
<evidence type="ECO:0000259" key="3">
    <source>
        <dbReference type="Pfam" id="PF20239"/>
    </source>
</evidence>
<dbReference type="GO" id="GO:0016987">
    <property type="term" value="F:sigma factor activity"/>
    <property type="evidence" value="ECO:0007669"/>
    <property type="project" value="InterPro"/>
</dbReference>
<dbReference type="Gene3D" id="1.10.1740.10">
    <property type="match status" value="1"/>
</dbReference>
<feature type="domain" description="DUF6596" evidence="3">
    <location>
        <begin position="183"/>
        <end position="283"/>
    </location>
</feature>
<protein>
    <submittedName>
        <fullName evidence="4">Sigma-70 family RNA polymerase sigma factor</fullName>
    </submittedName>
</protein>
<organism evidence="4 5">
    <name type="scientific">Dyadobacter psychrotolerans</name>
    <dbReference type="NCBI Taxonomy" id="2541721"/>
    <lineage>
        <taxon>Bacteria</taxon>
        <taxon>Pseudomonadati</taxon>
        <taxon>Bacteroidota</taxon>
        <taxon>Cytophagia</taxon>
        <taxon>Cytophagales</taxon>
        <taxon>Spirosomataceae</taxon>
        <taxon>Dyadobacter</taxon>
    </lineage>
</organism>
<dbReference type="SUPFAM" id="SSF88659">
    <property type="entry name" value="Sigma3 and sigma4 domains of RNA polymerase sigma factors"/>
    <property type="match status" value="1"/>
</dbReference>
<evidence type="ECO:0000313" key="5">
    <source>
        <dbReference type="Proteomes" id="UP000294850"/>
    </source>
</evidence>
<dbReference type="InterPro" id="IPR013325">
    <property type="entry name" value="RNA_pol_sigma_r2"/>
</dbReference>
<name>A0A4V2Z4T6_9BACT</name>
<dbReference type="PANTHER" id="PTHR47756:SF2">
    <property type="entry name" value="BLL6612 PROTEIN"/>
    <property type="match status" value="1"/>
</dbReference>
<keyword evidence="5" id="KW-1185">Reference proteome</keyword>
<dbReference type="RefSeq" id="WP_131957434.1">
    <property type="nucleotide sequence ID" value="NZ_SMFL01000002.1"/>
</dbReference>
<feature type="domain" description="RNA polymerase sigma-70 region 2" evidence="1">
    <location>
        <begin position="15"/>
        <end position="81"/>
    </location>
</feature>
<dbReference type="OrthoDB" id="9780299at2"/>
<evidence type="ECO:0000313" key="4">
    <source>
        <dbReference type="EMBL" id="TDE17568.1"/>
    </source>
</evidence>
<sequence>MSEILENVQQQVNRLYKSHYGKMVSSLLYFSQSIDLESAEDIVQDAFTSALTHWRDDGIPNNPAGWIFRVCRNKALNKIKQGEKIRGFFEDEDFSASETKTSESPIDDQQLKLLFACAHPDFSPKVQVVITLKYVANLKVEAIAKILGMTVDGVDKLLLRARQKIRDEKILFTEPDLLFLKYRIPIVHKIIYLIFNEGYKSSWGKEIIREELCEDALLMNKALLESGVGNRETAALHAMMLFSAARFKARFGAMGELLDLEEQDRSLWNKDLILYGSKFLSEAQGGVISSYHYEASVAYLHCMAKSFRSTDWESISMLYKQLLENNPNPFVEMNYAIALYYAGHKQKATDILQQLQQKPFLNQYYLLNAALGKINLLEGNLEKARTFFLKTLTQTESQVEKEYVQKLIDKIDN</sequence>
<dbReference type="GO" id="GO:0006352">
    <property type="term" value="P:DNA-templated transcription initiation"/>
    <property type="evidence" value="ECO:0007669"/>
    <property type="project" value="InterPro"/>
</dbReference>